<feature type="transmembrane region" description="Helical" evidence="6">
    <location>
        <begin position="84"/>
        <end position="101"/>
    </location>
</feature>
<sequence>MLDTLRKIKRFFVSVLIVLMTVVIFLSIVELAYVIIKDIISPPVLLLDIKELLEVFGLIMLVVIGIELIETVMKTYLVEGVDHVRVVLSVALIAIARKVIILDLHEVSSLSLVGVGVIILALAFGYFFVGQAHKEKE</sequence>
<dbReference type="GO" id="GO:0005886">
    <property type="term" value="C:plasma membrane"/>
    <property type="evidence" value="ECO:0007669"/>
    <property type="project" value="UniProtKB-SubCell"/>
</dbReference>
<proteinExistence type="predicted"/>
<feature type="transmembrane region" description="Helical" evidence="6">
    <location>
        <begin position="12"/>
        <end position="35"/>
    </location>
</feature>
<comment type="subcellular location">
    <subcellularLocation>
        <location evidence="1">Cell membrane</location>
        <topology evidence="1">Multi-pass membrane protein</topology>
    </subcellularLocation>
</comment>
<dbReference type="AlphaFoldDB" id="A0A3E2BQB6"/>
<dbReference type="InterPro" id="IPR020948">
    <property type="entry name" value="P_starv_induced_PsiE-like"/>
</dbReference>
<evidence type="ECO:0000256" key="3">
    <source>
        <dbReference type="ARBA" id="ARBA00022692"/>
    </source>
</evidence>
<keyword evidence="2" id="KW-1003">Cell membrane</keyword>
<comment type="caution">
    <text evidence="7">The sequence shown here is derived from an EMBL/GenBank/DDBJ whole genome shotgun (WGS) entry which is preliminary data.</text>
</comment>
<keyword evidence="3 6" id="KW-0812">Transmembrane</keyword>
<dbReference type="Proteomes" id="UP000257323">
    <property type="component" value="Unassembled WGS sequence"/>
</dbReference>
<evidence type="ECO:0000256" key="5">
    <source>
        <dbReference type="ARBA" id="ARBA00023136"/>
    </source>
</evidence>
<evidence type="ECO:0000256" key="4">
    <source>
        <dbReference type="ARBA" id="ARBA00022989"/>
    </source>
</evidence>
<dbReference type="Pfam" id="PF06146">
    <property type="entry name" value="PsiE"/>
    <property type="match status" value="1"/>
</dbReference>
<evidence type="ECO:0000256" key="2">
    <source>
        <dbReference type="ARBA" id="ARBA00022475"/>
    </source>
</evidence>
<protein>
    <recommendedName>
        <fullName evidence="9">Phosphate-starvation-inducible E-like protein</fullName>
    </recommendedName>
</protein>
<dbReference type="EMBL" id="QUAH01000001">
    <property type="protein sequence ID" value="RFT16832.1"/>
    <property type="molecule type" value="Genomic_DNA"/>
</dbReference>
<keyword evidence="4 6" id="KW-1133">Transmembrane helix</keyword>
<feature type="transmembrane region" description="Helical" evidence="6">
    <location>
        <begin position="55"/>
        <end position="72"/>
    </location>
</feature>
<keyword evidence="5 6" id="KW-0472">Membrane</keyword>
<evidence type="ECO:0000256" key="1">
    <source>
        <dbReference type="ARBA" id="ARBA00004651"/>
    </source>
</evidence>
<gene>
    <name evidence="7" type="ORF">OP8BY_0774</name>
</gene>
<evidence type="ECO:0000256" key="6">
    <source>
        <dbReference type="SAM" id="Phobius"/>
    </source>
</evidence>
<name>A0A3E2BQB6_9BACT</name>
<evidence type="ECO:0000313" key="7">
    <source>
        <dbReference type="EMBL" id="RFT16832.1"/>
    </source>
</evidence>
<reference evidence="7 8" key="1">
    <citation type="submission" date="2018-08" db="EMBL/GenBank/DDBJ databases">
        <title>Genome analysis of the thermophilic bacterium of the candidate phylum Aminicenantes from deep subsurface aquifer revealed its physiology and ecological role.</title>
        <authorList>
            <person name="Kadnikov V.V."/>
            <person name="Mardanov A.V."/>
            <person name="Beletsky A.V."/>
            <person name="Karnachuk O.V."/>
            <person name="Ravin N.V."/>
        </authorList>
    </citation>
    <scope>NUCLEOTIDE SEQUENCE [LARGE SCALE GENOMIC DNA]</scope>
    <source>
        <strain evidence="7">BY38</strain>
    </source>
</reference>
<feature type="transmembrane region" description="Helical" evidence="6">
    <location>
        <begin position="107"/>
        <end position="129"/>
    </location>
</feature>
<evidence type="ECO:0000313" key="8">
    <source>
        <dbReference type="Proteomes" id="UP000257323"/>
    </source>
</evidence>
<accession>A0A3E2BQB6</accession>
<evidence type="ECO:0008006" key="9">
    <source>
        <dbReference type="Google" id="ProtNLM"/>
    </source>
</evidence>
<organism evidence="7 8">
    <name type="scientific">Candidatus Saccharicenans subterraneus</name>
    <dbReference type="NCBI Taxonomy" id="2508984"/>
    <lineage>
        <taxon>Bacteria</taxon>
        <taxon>Candidatus Aminicenantota</taxon>
        <taxon>Candidatus Aminicenantia</taxon>
        <taxon>Candidatus Aminicenantales</taxon>
        <taxon>Candidatus Saccharicenantaceae</taxon>
        <taxon>Candidatus Saccharicenans</taxon>
    </lineage>
</organism>